<dbReference type="AlphaFoldDB" id="A0A653A1E1"/>
<dbReference type="InterPro" id="IPR029030">
    <property type="entry name" value="Caspase-like_dom_sf"/>
</dbReference>
<dbReference type="PANTHER" id="PTHR48104:SF30">
    <property type="entry name" value="METACASPASE-1"/>
    <property type="match status" value="1"/>
</dbReference>
<name>A0A653A1E1_UNCDX</name>
<dbReference type="EMBL" id="UPXX01000012">
    <property type="protein sequence ID" value="VBB41856.1"/>
    <property type="molecule type" value="Genomic_DNA"/>
</dbReference>
<dbReference type="Pfam" id="PF00656">
    <property type="entry name" value="Peptidase_C14"/>
    <property type="match status" value="1"/>
</dbReference>
<accession>A0A653A1E1</accession>
<reference evidence="2" key="1">
    <citation type="submission" date="2018-07" db="EMBL/GenBank/DDBJ databases">
        <authorList>
            <consortium name="Genoscope - CEA"/>
            <person name="William W."/>
        </authorList>
    </citation>
    <scope>NUCLEOTIDE SEQUENCE</scope>
    <source>
        <strain evidence="2">IK1</strain>
    </source>
</reference>
<evidence type="ECO:0000259" key="1">
    <source>
        <dbReference type="Pfam" id="PF00656"/>
    </source>
</evidence>
<dbReference type="SUPFAM" id="SSF52129">
    <property type="entry name" value="Caspase-like"/>
    <property type="match status" value="1"/>
</dbReference>
<proteinExistence type="predicted"/>
<gene>
    <name evidence="2" type="ORF">TRIP_B20008</name>
</gene>
<evidence type="ECO:0000313" key="2">
    <source>
        <dbReference type="EMBL" id="VBB41856.1"/>
    </source>
</evidence>
<protein>
    <submittedName>
        <fullName evidence="2">Caspase domain-containing protein</fullName>
    </submittedName>
</protein>
<sequence length="273" mass="31018">MANKALLVGVNRYRLPGADLQGCVNDVTNVRDVLLKYFGFTVKQVRVLVDARATKAAIFKRLEWLVKGVKAGDRLLFHFSGHGSQIRDRSGDELKDRLDEILCPHDMDWDGTYIIDDELKTFFGKVPTGVRLDVLLDCCHSGTGTREAFAMAALPEERAFRPRFLPPPIDILCRQMDEEEDLQVRRLLKATNPANHALFAGCRDNQTSADAYIEGSYNGAFTYYFCKHLRDTQGNLARSELMKRLRASLKFEGYSQVPQLECQAARRKKRLLD</sequence>
<dbReference type="GO" id="GO:0005737">
    <property type="term" value="C:cytoplasm"/>
    <property type="evidence" value="ECO:0007669"/>
    <property type="project" value="TreeGrafter"/>
</dbReference>
<dbReference type="InterPro" id="IPR050452">
    <property type="entry name" value="Metacaspase"/>
</dbReference>
<feature type="domain" description="Peptidase C14 caspase" evidence="1">
    <location>
        <begin position="3"/>
        <end position="267"/>
    </location>
</feature>
<dbReference type="Gene3D" id="3.40.50.1460">
    <property type="match status" value="1"/>
</dbReference>
<dbReference type="GO" id="GO:0006508">
    <property type="term" value="P:proteolysis"/>
    <property type="evidence" value="ECO:0007669"/>
    <property type="project" value="InterPro"/>
</dbReference>
<dbReference type="PANTHER" id="PTHR48104">
    <property type="entry name" value="METACASPASE-4"/>
    <property type="match status" value="1"/>
</dbReference>
<dbReference type="GO" id="GO:0004197">
    <property type="term" value="F:cysteine-type endopeptidase activity"/>
    <property type="evidence" value="ECO:0007669"/>
    <property type="project" value="InterPro"/>
</dbReference>
<organism evidence="2">
    <name type="scientific">Uncultured Desulfatiglans sp</name>
    <dbReference type="NCBI Taxonomy" id="1748965"/>
    <lineage>
        <taxon>Bacteria</taxon>
        <taxon>Pseudomonadati</taxon>
        <taxon>Thermodesulfobacteriota</taxon>
        <taxon>Desulfobacteria</taxon>
        <taxon>Desulfatiglandales</taxon>
        <taxon>Desulfatiglandaceae</taxon>
        <taxon>Desulfatiglans</taxon>
        <taxon>environmental samples</taxon>
    </lineage>
</organism>
<dbReference type="InterPro" id="IPR011600">
    <property type="entry name" value="Pept_C14_caspase"/>
</dbReference>